<comment type="caution">
    <text evidence="3">The sequence shown here is derived from an EMBL/GenBank/DDBJ whole genome shotgun (WGS) entry which is preliminary data.</text>
</comment>
<reference evidence="3 4" key="1">
    <citation type="submission" date="2022-10" db="EMBL/GenBank/DDBJ databases">
        <title>Comparative genomics and taxonomic characterization of three novel marine species of genus Reichenbachiella exhibiting antioxidant and polysaccharide degradation activities.</title>
        <authorList>
            <person name="Muhammad N."/>
            <person name="Lee Y.-J."/>
            <person name="Ko J."/>
            <person name="Kim S.-G."/>
        </authorList>
    </citation>
    <scope>NUCLEOTIDE SEQUENCE [LARGE SCALE GENOMIC DNA]</scope>
    <source>
        <strain evidence="3 4">ABR2-5</strain>
    </source>
</reference>
<gene>
    <name evidence="3" type="ORF">N7U62_06725</name>
</gene>
<keyword evidence="4" id="KW-1185">Reference proteome</keyword>
<dbReference type="InterPro" id="IPR002641">
    <property type="entry name" value="PNPLA_dom"/>
</dbReference>
<feature type="transmembrane region" description="Helical" evidence="1">
    <location>
        <begin position="296"/>
        <end position="318"/>
    </location>
</feature>
<feature type="transmembrane region" description="Helical" evidence="1">
    <location>
        <begin position="113"/>
        <end position="133"/>
    </location>
</feature>
<proteinExistence type="predicted"/>
<keyword evidence="1" id="KW-0472">Membrane</keyword>
<feature type="transmembrane region" description="Helical" evidence="1">
    <location>
        <begin position="145"/>
        <end position="167"/>
    </location>
</feature>
<evidence type="ECO:0000313" key="3">
    <source>
        <dbReference type="EMBL" id="MCV9386351.1"/>
    </source>
</evidence>
<dbReference type="Proteomes" id="UP001300692">
    <property type="component" value="Unassembled WGS sequence"/>
</dbReference>
<accession>A0ABT3CRL2</accession>
<name>A0ABT3CRL2_9BACT</name>
<evidence type="ECO:0000259" key="2">
    <source>
        <dbReference type="Pfam" id="PF01734"/>
    </source>
</evidence>
<keyword evidence="1" id="KW-0812">Transmembrane</keyword>
<organism evidence="3 4">
    <name type="scientific">Reichenbachiella ulvae</name>
    <dbReference type="NCBI Taxonomy" id="2980104"/>
    <lineage>
        <taxon>Bacteria</taxon>
        <taxon>Pseudomonadati</taxon>
        <taxon>Bacteroidota</taxon>
        <taxon>Cytophagia</taxon>
        <taxon>Cytophagales</taxon>
        <taxon>Reichenbachiellaceae</taxon>
        <taxon>Reichenbachiella</taxon>
    </lineage>
</organism>
<feature type="transmembrane region" description="Helical" evidence="1">
    <location>
        <begin position="33"/>
        <end position="58"/>
    </location>
</feature>
<dbReference type="Pfam" id="PF01734">
    <property type="entry name" value="Patatin"/>
    <property type="match status" value="1"/>
</dbReference>
<evidence type="ECO:0000313" key="4">
    <source>
        <dbReference type="Proteomes" id="UP001300692"/>
    </source>
</evidence>
<feature type="transmembrane region" description="Helical" evidence="1">
    <location>
        <begin position="269"/>
        <end position="290"/>
    </location>
</feature>
<dbReference type="EMBL" id="JAOYOD010000001">
    <property type="protein sequence ID" value="MCV9386351.1"/>
    <property type="molecule type" value="Genomic_DNA"/>
</dbReference>
<dbReference type="RefSeq" id="WP_264137134.1">
    <property type="nucleotide sequence ID" value="NZ_JAOYOD010000001.1"/>
</dbReference>
<feature type="transmembrane region" description="Helical" evidence="1">
    <location>
        <begin position="244"/>
        <end position="262"/>
    </location>
</feature>
<feature type="domain" description="PNPLA" evidence="2">
    <location>
        <begin position="377"/>
        <end position="618"/>
    </location>
</feature>
<sequence>MAKKTIQHSIFERFIFSFPVQLLVQYFKSHQLLLLPWILTLLFVTNSAGRVMGIPYLFLDPEYMHQVNFWSFFIMGVSFGTMVTAFHITGYILHGGKYRFVGMLQKPFSKFSINNSIIPFSILLIYLSSIVVFQHQYEESSKLKISLFVLAFLLGLVAIISILYGYFKFTNKDIYAFITRKLNTKLKLISLSRINILDRLALKKKRKVYSFLDLNLRFKKTSEILHIPDKKVITKVFDQNHLNSVILVAILLTLILLMGLGVDHQAFQIPAAATVFILFSILTMAVGALAYWAKEWVVTAVIVIYLLMDIFFVSGVILDYHEAFGMNYEGSKATYSIPELQRMNTDSIIAHDKRHMLSILEKWKQKQSDSLPQAVFVCVSGGGSRSALWAFSSLSAIDKKLNQSLTDRTVLMTGASGGMVGASYYRELAYQAKQKRIDSPDDLKYYNNISRDNLNPMIFNMVVNDLFLRNPTFNYEGREYSKDRGYAFERQLNINTNYALDKKLIEYGQLESEGKVPLILFGPTIMNDGRKLYISSHHTAYMNTETHAAIGVQEAVVDAIDFMRFFEDQDAKDIKYTSALRMNASFPYITPSISLPSNPTIKVMDAGVTDNFGLTDAIRFIYAFRDWFEENTSGITIISIRDTKRVQAIKPQAYQTIFDKIANPISSVYNNLANFQDVNNEYKMAYLKEWYEGPVNHFVIEYDMYEDFRVQNELRGISNEDSTKAKRPSLNWHLTAREKQSIMRNIDSDNNQQTIRQLIEHLGYEY</sequence>
<dbReference type="Gene3D" id="3.40.1090.10">
    <property type="entry name" value="Cytosolic phospholipase A2 catalytic domain"/>
    <property type="match status" value="1"/>
</dbReference>
<evidence type="ECO:0000256" key="1">
    <source>
        <dbReference type="SAM" id="Phobius"/>
    </source>
</evidence>
<keyword evidence="1" id="KW-1133">Transmembrane helix</keyword>
<feature type="transmembrane region" description="Helical" evidence="1">
    <location>
        <begin position="70"/>
        <end position="93"/>
    </location>
</feature>
<protein>
    <submittedName>
        <fullName evidence="3">Patatin-like phospholipase family protein</fullName>
    </submittedName>
</protein>